<gene>
    <name evidence="3" type="ORF">GCM10010383_13360</name>
</gene>
<dbReference type="SUPFAM" id="SSF110221">
    <property type="entry name" value="AbfB domain"/>
    <property type="match status" value="2"/>
</dbReference>
<name>A0ABQ2WY26_9ACTN</name>
<dbReference type="Pfam" id="PF05270">
    <property type="entry name" value="AbfB"/>
    <property type="match status" value="1"/>
</dbReference>
<feature type="compositionally biased region" description="Basic and acidic residues" evidence="1">
    <location>
        <begin position="19"/>
        <end position="38"/>
    </location>
</feature>
<evidence type="ECO:0000259" key="2">
    <source>
        <dbReference type="Pfam" id="PF05270"/>
    </source>
</evidence>
<sequence>MATDHTPGPHNCAAVKGAPPEEQRMSEEKSRPPQDRPWESGWAPDTTRAPGTRRLWLAGALALATVSACVTAITVLENESGEPAPQAAEPTTLGSSAPGGLISFATPSKSGSPTPDADRGRPSPTPTTSAPTSAAPTPKPQEKAPKPPASEKPSKPSKPPASDGTSIRSVNYPDRHWRVRDGYVRLDQIGSGPEQREDATFRRVAGLADPSCYSFRTADGRYLRHRSFVLVANTNDGSSLFRKDATFCPHYWSPSGTLSLESVNYPGRFLRHRDFQIRLDPYENSHRYHSDASFQMVAGLA</sequence>
<protein>
    <recommendedName>
        <fullName evidence="2">Alpha-L-arabinofuranosidase B arabinose-binding domain-containing protein</fullName>
    </recommendedName>
</protein>
<dbReference type="InterPro" id="IPR036195">
    <property type="entry name" value="AbfB_ABD_sf"/>
</dbReference>
<dbReference type="Gene3D" id="2.80.10.50">
    <property type="match status" value="2"/>
</dbReference>
<keyword evidence="4" id="KW-1185">Reference proteome</keyword>
<evidence type="ECO:0000313" key="4">
    <source>
        <dbReference type="Proteomes" id="UP000617743"/>
    </source>
</evidence>
<proteinExistence type="predicted"/>
<feature type="region of interest" description="Disordered" evidence="1">
    <location>
        <begin position="79"/>
        <end position="173"/>
    </location>
</feature>
<dbReference type="InterPro" id="IPR007934">
    <property type="entry name" value="AbfB_ABD"/>
</dbReference>
<reference evidence="4" key="1">
    <citation type="journal article" date="2019" name="Int. J. Syst. Evol. Microbiol.">
        <title>The Global Catalogue of Microorganisms (GCM) 10K type strain sequencing project: providing services to taxonomists for standard genome sequencing and annotation.</title>
        <authorList>
            <consortium name="The Broad Institute Genomics Platform"/>
            <consortium name="The Broad Institute Genome Sequencing Center for Infectious Disease"/>
            <person name="Wu L."/>
            <person name="Ma J."/>
        </authorList>
    </citation>
    <scope>NUCLEOTIDE SEQUENCE [LARGE SCALE GENOMIC DNA]</scope>
    <source>
        <strain evidence="4">JCM 4866</strain>
    </source>
</reference>
<feature type="compositionally biased region" description="Low complexity" evidence="1">
    <location>
        <begin position="126"/>
        <end position="136"/>
    </location>
</feature>
<evidence type="ECO:0000256" key="1">
    <source>
        <dbReference type="SAM" id="MobiDB-lite"/>
    </source>
</evidence>
<organism evidence="3 4">
    <name type="scientific">Streptomyces lomondensis</name>
    <dbReference type="NCBI Taxonomy" id="68229"/>
    <lineage>
        <taxon>Bacteria</taxon>
        <taxon>Bacillati</taxon>
        <taxon>Actinomycetota</taxon>
        <taxon>Actinomycetes</taxon>
        <taxon>Kitasatosporales</taxon>
        <taxon>Streptomycetaceae</taxon>
        <taxon>Streptomyces</taxon>
    </lineage>
</organism>
<accession>A0ABQ2WY26</accession>
<dbReference type="Proteomes" id="UP000617743">
    <property type="component" value="Unassembled WGS sequence"/>
</dbReference>
<evidence type="ECO:0000313" key="3">
    <source>
        <dbReference type="EMBL" id="GGW85578.1"/>
    </source>
</evidence>
<feature type="domain" description="Alpha-L-arabinofuranosidase B arabinose-binding" evidence="2">
    <location>
        <begin position="166"/>
        <end position="295"/>
    </location>
</feature>
<feature type="region of interest" description="Disordered" evidence="1">
    <location>
        <begin position="1"/>
        <end position="49"/>
    </location>
</feature>
<dbReference type="CDD" id="cd23399">
    <property type="entry name" value="beta-trefoil_ABD_ABFB"/>
    <property type="match status" value="1"/>
</dbReference>
<dbReference type="EMBL" id="BMWC01000001">
    <property type="protein sequence ID" value="GGW85578.1"/>
    <property type="molecule type" value="Genomic_DNA"/>
</dbReference>
<comment type="caution">
    <text evidence="3">The sequence shown here is derived from an EMBL/GenBank/DDBJ whole genome shotgun (WGS) entry which is preliminary data.</text>
</comment>